<evidence type="ECO:0000256" key="2">
    <source>
        <dbReference type="PROSITE-ProRule" id="PRU00332"/>
    </source>
</evidence>
<evidence type="ECO:0000259" key="4">
    <source>
        <dbReference type="PROSITE" id="PS50961"/>
    </source>
</evidence>
<feature type="domain" description="HTH La-type RNA-binding" evidence="4">
    <location>
        <begin position="235"/>
        <end position="324"/>
    </location>
</feature>
<feature type="compositionally biased region" description="Basic and acidic residues" evidence="3">
    <location>
        <begin position="88"/>
        <end position="101"/>
    </location>
</feature>
<feature type="region of interest" description="Disordered" evidence="3">
    <location>
        <begin position="375"/>
        <end position="413"/>
    </location>
</feature>
<dbReference type="InterPro" id="IPR045180">
    <property type="entry name" value="La_dom_prot"/>
</dbReference>
<dbReference type="EMBL" id="MU620906">
    <property type="protein sequence ID" value="KAI8581386.1"/>
    <property type="molecule type" value="Genomic_DNA"/>
</dbReference>
<dbReference type="PANTHER" id="PTHR22792">
    <property type="entry name" value="LUPUS LA PROTEIN-RELATED"/>
    <property type="match status" value="1"/>
</dbReference>
<dbReference type="SMART" id="SM00715">
    <property type="entry name" value="LA"/>
    <property type="match status" value="1"/>
</dbReference>
<dbReference type="GO" id="GO:0045727">
    <property type="term" value="P:positive regulation of translation"/>
    <property type="evidence" value="ECO:0007669"/>
    <property type="project" value="TreeGrafter"/>
</dbReference>
<dbReference type="SUPFAM" id="SSF46785">
    <property type="entry name" value="Winged helix' DNA-binding domain"/>
    <property type="match status" value="1"/>
</dbReference>
<dbReference type="FunFam" id="1.10.10.10:FF:000131">
    <property type="entry name" value="la-related protein 1B isoform X2"/>
    <property type="match status" value="1"/>
</dbReference>
<evidence type="ECO:0000256" key="1">
    <source>
        <dbReference type="ARBA" id="ARBA00022884"/>
    </source>
</evidence>
<dbReference type="Proteomes" id="UP001206595">
    <property type="component" value="Unassembled WGS sequence"/>
</dbReference>
<dbReference type="Pfam" id="PF21071">
    <property type="entry name" value="LARP1_HEAT"/>
    <property type="match status" value="1"/>
</dbReference>
<dbReference type="GO" id="GO:0000339">
    <property type="term" value="F:RNA cap binding"/>
    <property type="evidence" value="ECO:0007669"/>
    <property type="project" value="InterPro"/>
</dbReference>
<name>A0AAD5HG52_UMBRA</name>
<dbReference type="Pfam" id="PF05383">
    <property type="entry name" value="La"/>
    <property type="match status" value="1"/>
</dbReference>
<feature type="region of interest" description="Disordered" evidence="3">
    <location>
        <begin position="821"/>
        <end position="846"/>
    </location>
</feature>
<dbReference type="Gene3D" id="1.10.10.10">
    <property type="entry name" value="Winged helix-like DNA-binding domain superfamily/Winged helix DNA-binding domain"/>
    <property type="match status" value="1"/>
</dbReference>
<feature type="compositionally biased region" description="Polar residues" evidence="3">
    <location>
        <begin position="151"/>
        <end position="180"/>
    </location>
</feature>
<dbReference type="GeneID" id="75913002"/>
<dbReference type="SMART" id="SM00684">
    <property type="entry name" value="DM15"/>
    <property type="match status" value="3"/>
</dbReference>
<dbReference type="RefSeq" id="XP_051446390.1">
    <property type="nucleotide sequence ID" value="XM_051587657.1"/>
</dbReference>
<dbReference type="GO" id="GO:0010494">
    <property type="term" value="C:cytoplasmic stress granule"/>
    <property type="evidence" value="ECO:0007669"/>
    <property type="project" value="TreeGrafter"/>
</dbReference>
<dbReference type="GO" id="GO:0005829">
    <property type="term" value="C:cytosol"/>
    <property type="evidence" value="ECO:0007669"/>
    <property type="project" value="TreeGrafter"/>
</dbReference>
<dbReference type="PROSITE" id="PS50961">
    <property type="entry name" value="HTH_LA"/>
    <property type="match status" value="1"/>
</dbReference>
<keyword evidence="1 2" id="KW-0694">RNA-binding</keyword>
<protein>
    <recommendedName>
        <fullName evidence="4">HTH La-type RNA-binding domain-containing protein</fullName>
    </recommendedName>
</protein>
<organism evidence="5 6">
    <name type="scientific">Umbelopsis ramanniana AG</name>
    <dbReference type="NCBI Taxonomy" id="1314678"/>
    <lineage>
        <taxon>Eukaryota</taxon>
        <taxon>Fungi</taxon>
        <taxon>Fungi incertae sedis</taxon>
        <taxon>Mucoromycota</taxon>
        <taxon>Mucoromycotina</taxon>
        <taxon>Umbelopsidomycetes</taxon>
        <taxon>Umbelopsidales</taxon>
        <taxon>Umbelopsidaceae</taxon>
        <taxon>Umbelopsis</taxon>
    </lineage>
</organism>
<dbReference type="InterPro" id="IPR036388">
    <property type="entry name" value="WH-like_DNA-bd_sf"/>
</dbReference>
<evidence type="ECO:0000313" key="5">
    <source>
        <dbReference type="EMBL" id="KAI8581386.1"/>
    </source>
</evidence>
<feature type="compositionally biased region" description="Polar residues" evidence="3">
    <location>
        <begin position="581"/>
        <end position="596"/>
    </location>
</feature>
<reference evidence="5" key="1">
    <citation type="submission" date="2021-06" db="EMBL/GenBank/DDBJ databases">
        <authorList>
            <consortium name="DOE Joint Genome Institute"/>
            <person name="Mondo S.J."/>
            <person name="Amses K.R."/>
            <person name="Simmons D.R."/>
            <person name="Longcore J.E."/>
            <person name="Seto K."/>
            <person name="Alves G.H."/>
            <person name="Bonds A.E."/>
            <person name="Quandt C.A."/>
            <person name="Davis W.J."/>
            <person name="Chang Y."/>
            <person name="Letcher P.M."/>
            <person name="Powell M.J."/>
            <person name="Kuo A."/>
            <person name="Labutti K."/>
            <person name="Pangilinan J."/>
            <person name="Andreopoulos W."/>
            <person name="Tritt A."/>
            <person name="Riley R."/>
            <person name="Hundley H."/>
            <person name="Johnson J."/>
            <person name="Lipzen A."/>
            <person name="Barry K."/>
            <person name="Berbee M.L."/>
            <person name="Buchler N.E."/>
            <person name="Grigoriev I.V."/>
            <person name="Spatafora J.W."/>
            <person name="Stajich J.E."/>
            <person name="James T.Y."/>
        </authorList>
    </citation>
    <scope>NUCLEOTIDE SEQUENCE</scope>
    <source>
        <strain evidence="5">AG</strain>
    </source>
</reference>
<reference evidence="5" key="2">
    <citation type="journal article" date="2022" name="Proc. Natl. Acad. Sci. U.S.A.">
        <title>Diploid-dominant life cycles characterize the early evolution of Fungi.</title>
        <authorList>
            <person name="Amses K.R."/>
            <person name="Simmons D.R."/>
            <person name="Longcore J.E."/>
            <person name="Mondo S.J."/>
            <person name="Seto K."/>
            <person name="Jeronimo G.H."/>
            <person name="Bonds A.E."/>
            <person name="Quandt C.A."/>
            <person name="Davis W.J."/>
            <person name="Chang Y."/>
            <person name="Federici B.A."/>
            <person name="Kuo A."/>
            <person name="LaButti K."/>
            <person name="Pangilinan J."/>
            <person name="Andreopoulos W."/>
            <person name="Tritt A."/>
            <person name="Riley R."/>
            <person name="Hundley H."/>
            <person name="Johnson J."/>
            <person name="Lipzen A."/>
            <person name="Barry K."/>
            <person name="Lang B.F."/>
            <person name="Cuomo C.A."/>
            <person name="Buchler N.E."/>
            <person name="Grigoriev I.V."/>
            <person name="Spatafora J.W."/>
            <person name="Stajich J.E."/>
            <person name="James T.Y."/>
        </authorList>
    </citation>
    <scope>NUCLEOTIDE SEQUENCE</scope>
    <source>
        <strain evidence="5">AG</strain>
    </source>
</reference>
<proteinExistence type="predicted"/>
<dbReference type="InterPro" id="IPR006607">
    <property type="entry name" value="DM15"/>
</dbReference>
<dbReference type="InterPro" id="IPR006630">
    <property type="entry name" value="La_HTH"/>
</dbReference>
<evidence type="ECO:0000256" key="3">
    <source>
        <dbReference type="SAM" id="MobiDB-lite"/>
    </source>
</evidence>
<comment type="caution">
    <text evidence="5">The sequence shown here is derived from an EMBL/GenBank/DDBJ whole genome shotgun (WGS) entry which is preliminary data.</text>
</comment>
<evidence type="ECO:0000313" key="6">
    <source>
        <dbReference type="Proteomes" id="UP001206595"/>
    </source>
</evidence>
<gene>
    <name evidence="5" type="ORF">K450DRAFT_232816</name>
</gene>
<sequence>MSSSSTEVTPEQQKQNVEKVEAGAASTDAVQPEDTSAEKQKILAPIPSVNVWQVRKTSSPSNEDAPSNTTEKVEQSQEDSTSWPAPSEAKELPVESAEKKEKRPPRGKGQWTAITPTITHTTPVPGSRSSRSNRRRSDSENKKKSHRAQKDNASIESKSSTQDKSNAATSEGKLSQSPANKASGEANGALEAHAQRGAYRGRGATRGRGRGRGGYSQTSTGAPYVNGRPKPGYVNVDAETLKAFLLQQLEYYFSIDNLCKDIFLRKQMNDQGYVDITLVANFNRVKNLTTDMDLIKEALAQSELVEVLDDKVRKREGWDFWLLAADKPQEQEAATAPAAPAAKEAPAEPASEQPKPTIAEVASKVATKPAPSLAALAGNTHHSPNPKRPQPQLNGNGRAPNSASAKAQPAGGEDDELFEFEEDWGDNAREGTVKKYYLSDEDSDDDEDSIDIDDDMVARIMIVTQRKRDKSHVSFERSKMNDEISDMINEGLYHYEDDLHKKKTRTSTTNAANNVKVETVDPDQFAELSASAKAAGHGGQSLTGNNMSSTKITQAPISTGKKAPRFYPVRAESLPQSAIYGTSAGSLPRSNAVTSGNKKDSRQYHAQSAVGWVLSDQPYHYNPNDLLSSSYTGTSPMYTAGESILSTSVDMAQSFPNFQHPSHDLLRENGFMQHKYYKYHAKALKERKKAGVGQSQEMNTLFRFWSHFLRDHFNKRMYGEFKRLAVEDANQNYRYGLECLFRFFSYGLEKKYRLEIFEDFMELTLKDYDNGYLYGLEKFWAYLYYRKDKNKRKLPENERLNSILARYKTLEDFKKAEPSKVHTETYTVPHHGKPRGSVSGLSATAQ</sequence>
<feature type="compositionally biased region" description="Polar residues" evidence="3">
    <location>
        <begin position="55"/>
        <end position="70"/>
    </location>
</feature>
<keyword evidence="6" id="KW-1185">Reference proteome</keyword>
<feature type="region of interest" description="Disordered" evidence="3">
    <location>
        <begin position="581"/>
        <end position="600"/>
    </location>
</feature>
<dbReference type="InterPro" id="IPR036390">
    <property type="entry name" value="WH_DNA-bd_sf"/>
</dbReference>
<dbReference type="PANTHER" id="PTHR22792:SF132">
    <property type="entry name" value="LA-RELATED PROTEIN 1"/>
    <property type="match status" value="1"/>
</dbReference>
<dbReference type="CDD" id="cd07323">
    <property type="entry name" value="LAM"/>
    <property type="match status" value="1"/>
</dbReference>
<feature type="compositionally biased region" description="Polar residues" evidence="3">
    <location>
        <begin position="391"/>
        <end position="405"/>
    </location>
</feature>
<accession>A0AAD5HG52</accession>
<dbReference type="GO" id="GO:0048255">
    <property type="term" value="P:mRNA stabilization"/>
    <property type="evidence" value="ECO:0007669"/>
    <property type="project" value="InterPro"/>
</dbReference>
<feature type="region of interest" description="Disordered" evidence="3">
    <location>
        <begin position="329"/>
        <end position="355"/>
    </location>
</feature>
<feature type="compositionally biased region" description="Polar residues" evidence="3">
    <location>
        <begin position="1"/>
        <end position="15"/>
    </location>
</feature>
<feature type="compositionally biased region" description="Low complexity" evidence="3">
    <location>
        <begin position="112"/>
        <end position="130"/>
    </location>
</feature>
<dbReference type="AlphaFoldDB" id="A0AAD5HG52"/>
<feature type="region of interest" description="Disordered" evidence="3">
    <location>
        <begin position="1"/>
        <end position="229"/>
    </location>
</feature>
<feature type="compositionally biased region" description="Low complexity" evidence="3">
    <location>
        <begin position="331"/>
        <end position="355"/>
    </location>
</feature>